<dbReference type="RefSeq" id="WP_261672485.1">
    <property type="nucleotide sequence ID" value="NZ_JARUJP010000006.1"/>
</dbReference>
<comment type="caution">
    <text evidence="1">The sequence shown here is derived from an EMBL/GenBank/DDBJ whole genome shotgun (WGS) entry which is preliminary data.</text>
</comment>
<evidence type="ECO:0000313" key="1">
    <source>
        <dbReference type="EMBL" id="MDW8800880.1"/>
    </source>
</evidence>
<proteinExistence type="predicted"/>
<evidence type="ECO:0000313" key="2">
    <source>
        <dbReference type="Proteomes" id="UP001281656"/>
    </source>
</evidence>
<dbReference type="Proteomes" id="UP001281656">
    <property type="component" value="Unassembled WGS sequence"/>
</dbReference>
<protein>
    <submittedName>
        <fullName evidence="1">Uncharacterized protein</fullName>
    </submittedName>
</protein>
<gene>
    <name evidence="1" type="ORF">P8V03_06895</name>
</gene>
<name>A0ABU4JRX3_9CLOT</name>
<dbReference type="EMBL" id="JARUJP010000006">
    <property type="protein sequence ID" value="MDW8800880.1"/>
    <property type="molecule type" value="Genomic_DNA"/>
</dbReference>
<accession>A0ABU4JRX3</accession>
<organism evidence="1 2">
    <name type="scientific">Clostridium tanneri</name>
    <dbReference type="NCBI Taxonomy" id="3037988"/>
    <lineage>
        <taxon>Bacteria</taxon>
        <taxon>Bacillati</taxon>
        <taxon>Bacillota</taxon>
        <taxon>Clostridia</taxon>
        <taxon>Eubacteriales</taxon>
        <taxon>Clostridiaceae</taxon>
        <taxon>Clostridium</taxon>
    </lineage>
</organism>
<reference evidence="1 2" key="1">
    <citation type="submission" date="2023-04" db="EMBL/GenBank/DDBJ databases">
        <title>Clostridium tannerae sp. nov., isolated from the fecal material of an alpaca.</title>
        <authorList>
            <person name="Miller S."/>
            <person name="Hendry M."/>
            <person name="King J."/>
            <person name="Sankaranarayanan K."/>
            <person name="Lawson P.A."/>
        </authorList>
    </citation>
    <scope>NUCLEOTIDE SEQUENCE [LARGE SCALE GENOMIC DNA]</scope>
    <source>
        <strain evidence="1 2">A1-XYC3</strain>
    </source>
</reference>
<sequence>MTGLGVDSAPLKAAIFKYTYLWFRDGVEFWAYISFIGGGHTAGWRWDGYNWHPFEVDIRKIDKFIYYQ</sequence>
<keyword evidence="2" id="KW-1185">Reference proteome</keyword>